<dbReference type="PANTHER" id="PTHR13259:SF1">
    <property type="entry name" value="BLADDER CANCER-ASSOCIATED PROTEIN"/>
    <property type="match status" value="1"/>
</dbReference>
<dbReference type="AlphaFoldDB" id="A0AA85JCS6"/>
<keyword evidence="3 7" id="KW-0812">Transmembrane</keyword>
<dbReference type="GO" id="GO:0016020">
    <property type="term" value="C:membrane"/>
    <property type="evidence" value="ECO:0007669"/>
    <property type="project" value="UniProtKB-SubCell"/>
</dbReference>
<evidence type="ECO:0000313" key="9">
    <source>
        <dbReference type="WBParaSite" id="TREG1_26870.1"/>
    </source>
</evidence>
<evidence type="ECO:0000256" key="7">
    <source>
        <dbReference type="SAM" id="Phobius"/>
    </source>
</evidence>
<feature type="transmembrane region" description="Helical" evidence="7">
    <location>
        <begin position="98"/>
        <end position="115"/>
    </location>
</feature>
<proteinExistence type="inferred from homology"/>
<sequence>MEAQQKEICKRMNNSMWNCKEALVLKDDDDSHKTRNFEGCRYTKISAHWDLSLMICLQFIIPLLFMPKPSNPAADIHHTIYILLFLICFFLERKPCAICAIILFIFIILPCYNSLDNLCIFTTCSKDRSLA</sequence>
<protein>
    <recommendedName>
        <fullName evidence="10">Bladder cancer-associated protein</fullName>
    </recommendedName>
</protein>
<keyword evidence="4 7" id="KW-1133">Transmembrane helix</keyword>
<evidence type="ECO:0000256" key="5">
    <source>
        <dbReference type="ARBA" id="ARBA00023136"/>
    </source>
</evidence>
<dbReference type="SMART" id="SM01396">
    <property type="entry name" value="BC10"/>
    <property type="match status" value="1"/>
</dbReference>
<comment type="similarity">
    <text evidence="2">Belongs to the BLCAP family.</text>
</comment>
<evidence type="ECO:0008006" key="10">
    <source>
        <dbReference type="Google" id="ProtNLM"/>
    </source>
</evidence>
<dbReference type="WBParaSite" id="TREG1_26870.1">
    <property type="protein sequence ID" value="TREG1_26870.1"/>
    <property type="gene ID" value="TREG1_26870"/>
</dbReference>
<evidence type="ECO:0000256" key="3">
    <source>
        <dbReference type="ARBA" id="ARBA00022692"/>
    </source>
</evidence>
<dbReference type="InterPro" id="IPR009598">
    <property type="entry name" value="BCALP"/>
</dbReference>
<evidence type="ECO:0000256" key="6">
    <source>
        <dbReference type="ARBA" id="ARBA00045856"/>
    </source>
</evidence>
<dbReference type="PANTHER" id="PTHR13259">
    <property type="entry name" value="BLADDER CANCER 10 KD PROTEIN HOMOLOG"/>
    <property type="match status" value="1"/>
</dbReference>
<accession>A0AA85JCS6</accession>
<keyword evidence="8" id="KW-1185">Reference proteome</keyword>
<reference evidence="9" key="2">
    <citation type="submission" date="2023-11" db="UniProtKB">
        <authorList>
            <consortium name="WormBaseParasite"/>
        </authorList>
    </citation>
    <scope>IDENTIFICATION</scope>
</reference>
<dbReference type="Proteomes" id="UP000050795">
    <property type="component" value="Unassembled WGS sequence"/>
</dbReference>
<comment type="subcellular location">
    <subcellularLocation>
        <location evidence="1">Membrane</location>
    </subcellularLocation>
</comment>
<name>A0AA85JCS6_TRIRE</name>
<evidence type="ECO:0000256" key="1">
    <source>
        <dbReference type="ARBA" id="ARBA00004370"/>
    </source>
</evidence>
<keyword evidence="5 7" id="KW-0472">Membrane</keyword>
<comment type="function">
    <text evidence="6">Acts as a tumor suppressor; induces growth arrest at G(1)/S checkpoint and apoptosis via RB1-dependent and p53/TP53- and NF-kappa-B-independent mechanisms. Modulates expression of genes involved in the regulation of proliferation, cell cycle and apoptosis.</text>
</comment>
<feature type="transmembrane region" description="Helical" evidence="7">
    <location>
        <begin position="51"/>
        <end position="67"/>
    </location>
</feature>
<feature type="transmembrane region" description="Helical" evidence="7">
    <location>
        <begin position="73"/>
        <end position="91"/>
    </location>
</feature>
<evidence type="ECO:0000256" key="4">
    <source>
        <dbReference type="ARBA" id="ARBA00022989"/>
    </source>
</evidence>
<evidence type="ECO:0000313" key="8">
    <source>
        <dbReference type="Proteomes" id="UP000050795"/>
    </source>
</evidence>
<organism evidence="8 9">
    <name type="scientific">Trichobilharzia regenti</name>
    <name type="common">Nasal bird schistosome</name>
    <dbReference type="NCBI Taxonomy" id="157069"/>
    <lineage>
        <taxon>Eukaryota</taxon>
        <taxon>Metazoa</taxon>
        <taxon>Spiralia</taxon>
        <taxon>Lophotrochozoa</taxon>
        <taxon>Platyhelminthes</taxon>
        <taxon>Trematoda</taxon>
        <taxon>Digenea</taxon>
        <taxon>Strigeidida</taxon>
        <taxon>Schistosomatoidea</taxon>
        <taxon>Schistosomatidae</taxon>
        <taxon>Trichobilharzia</taxon>
    </lineage>
</organism>
<dbReference type="Pfam" id="PF06726">
    <property type="entry name" value="BC10"/>
    <property type="match status" value="1"/>
</dbReference>
<reference evidence="8" key="1">
    <citation type="submission" date="2022-06" db="EMBL/GenBank/DDBJ databases">
        <authorList>
            <person name="Berger JAMES D."/>
            <person name="Berger JAMES D."/>
        </authorList>
    </citation>
    <scope>NUCLEOTIDE SEQUENCE [LARGE SCALE GENOMIC DNA]</scope>
</reference>
<evidence type="ECO:0000256" key="2">
    <source>
        <dbReference type="ARBA" id="ARBA00007216"/>
    </source>
</evidence>